<protein>
    <submittedName>
        <fullName evidence="11">PD-(D/E)XK nuclease family protein</fullName>
    </submittedName>
</protein>
<organism evidence="11 12">
    <name type="scientific">Candidatus Fimiplasma intestinipullorum</name>
    <dbReference type="NCBI Taxonomy" id="2840825"/>
    <lineage>
        <taxon>Bacteria</taxon>
        <taxon>Bacillati</taxon>
        <taxon>Bacillota</taxon>
        <taxon>Clostridia</taxon>
        <taxon>Eubacteriales</taxon>
        <taxon>Candidatus Fimiplasma</taxon>
    </lineage>
</organism>
<sequence length="933" mass="107152">MEAIYASDLHSGLEQLWQKALNYRGPVIILADAKEQIRIENELIKRFASGAFMHIQVMSLSRLALETFARHRLFKKRIMSHLEALVAGMSCLELEGLTVFDKTDVSVSFLEELIQCFETLSDCPRRSWSNQLSTLSRAKLADLEKMYAHFVELKKEALFGSEIYWELIDLLQDSYVLFCLPRATSLAQQAFIQKVPGAYLELRSDGAPSNWQSRLLSQFHRLKPDGSDDLPFAFYQLSSKQDELAYVIESIASQVMAQKGRYQDFCIYLESTQDIEDLQTYADMCQVPLKVDPAIRRPYALSYVHYYCEHILSLTDADVTKLYHIARQCMMLDVDEVQYGLLLAQDRRLLTQCEHVKDIENILLARWQPLASVPFKKLFEGWDVHLSSAQVLMFYREMASFVSTSDNAKKQDRVYVTTYSQPYLASFFKQTYFTGLNEDIYPSRVKDGGLLLEAELASLYPEGTPRAKQAQLEKEQLLWLILLSQKSTFLCYRGALDGTTYLPSLLFSFLRQLAKAPLRAPETLITTQASARYHGYYLPSDQKALQERYAASLYQPEPLPSDLTFALYAGHVSPSQLECFNGCPYQHFLRYGLGLASPGKDEHRRLVGILMHDLLDECALLFKGDFEDQLQQLCTHYHLAVADLDTTLASLCEAMMEKRRPAVMDAEMQYLWEIFPMQFLQTLKMLLIQAAAGQFQLAYHETALKDRLGPVALVGRIDRGDVYEGYLKVLDYKSSGKTLDLGLAIQGFQIQMLVYLDMLCKAQELKKGAVLYFNTALRKISSDDKMHLDVNDKLLQDFERNYRMQGWLVKDERHQVMSGLDQNYTDSRICNMRYVKSRDDYTGNLLSPAQFERLLALVHERMEAIVETCFEKGDIRIYPAGSVESSLKMKVSPCAYCAYRYICMRDPFYHEEREIQALTKDQVAAYLGEEEES</sequence>
<dbReference type="GO" id="GO:0003677">
    <property type="term" value="F:DNA binding"/>
    <property type="evidence" value="ECO:0007669"/>
    <property type="project" value="UniProtKB-KW"/>
</dbReference>
<dbReference type="SUPFAM" id="SSF52980">
    <property type="entry name" value="Restriction endonuclease-like"/>
    <property type="match status" value="1"/>
</dbReference>
<evidence type="ECO:0000256" key="5">
    <source>
        <dbReference type="ARBA" id="ARBA00022806"/>
    </source>
</evidence>
<evidence type="ECO:0000256" key="9">
    <source>
        <dbReference type="ARBA" id="ARBA00023204"/>
    </source>
</evidence>
<evidence type="ECO:0000256" key="8">
    <source>
        <dbReference type="ARBA" id="ARBA00023125"/>
    </source>
</evidence>
<dbReference type="Proteomes" id="UP000824175">
    <property type="component" value="Unassembled WGS sequence"/>
</dbReference>
<evidence type="ECO:0000313" key="12">
    <source>
        <dbReference type="Proteomes" id="UP000824175"/>
    </source>
</evidence>
<reference evidence="11" key="1">
    <citation type="submission" date="2020-10" db="EMBL/GenBank/DDBJ databases">
        <authorList>
            <person name="Gilroy R."/>
        </authorList>
    </citation>
    <scope>NUCLEOTIDE SEQUENCE</scope>
    <source>
        <strain evidence="11">CHK195-11698</strain>
    </source>
</reference>
<dbReference type="Gene3D" id="3.40.50.300">
    <property type="entry name" value="P-loop containing nucleotide triphosphate hydrolases"/>
    <property type="match status" value="1"/>
</dbReference>
<evidence type="ECO:0000256" key="7">
    <source>
        <dbReference type="ARBA" id="ARBA00022840"/>
    </source>
</evidence>
<evidence type="ECO:0000256" key="2">
    <source>
        <dbReference type="ARBA" id="ARBA00022741"/>
    </source>
</evidence>
<evidence type="ECO:0000256" key="6">
    <source>
        <dbReference type="ARBA" id="ARBA00022839"/>
    </source>
</evidence>
<keyword evidence="1" id="KW-0540">Nuclease</keyword>
<dbReference type="Pfam" id="PF12705">
    <property type="entry name" value="PDDEXK_1"/>
    <property type="match status" value="1"/>
</dbReference>
<keyword evidence="6" id="KW-0269">Exonuclease</keyword>
<dbReference type="AlphaFoldDB" id="A0A9D1HN51"/>
<keyword evidence="7" id="KW-0067">ATP-binding</keyword>
<dbReference type="InterPro" id="IPR011604">
    <property type="entry name" value="PDDEXK-like_dom_sf"/>
</dbReference>
<dbReference type="InterPro" id="IPR011335">
    <property type="entry name" value="Restrct_endonuc-II-like"/>
</dbReference>
<feature type="domain" description="PD-(D/E)XK endonuclease-like" evidence="10">
    <location>
        <begin position="571"/>
        <end position="903"/>
    </location>
</feature>
<dbReference type="GO" id="GO:0006310">
    <property type="term" value="P:DNA recombination"/>
    <property type="evidence" value="ECO:0007669"/>
    <property type="project" value="TreeGrafter"/>
</dbReference>
<evidence type="ECO:0000313" key="11">
    <source>
        <dbReference type="EMBL" id="HIU12787.1"/>
    </source>
</evidence>
<accession>A0A9D1HN51</accession>
<evidence type="ECO:0000256" key="3">
    <source>
        <dbReference type="ARBA" id="ARBA00022763"/>
    </source>
</evidence>
<keyword evidence="9" id="KW-0234">DNA repair</keyword>
<keyword evidence="5" id="KW-0347">Helicase</keyword>
<dbReference type="GO" id="GO:0006281">
    <property type="term" value="P:DNA repair"/>
    <property type="evidence" value="ECO:0007669"/>
    <property type="project" value="UniProtKB-KW"/>
</dbReference>
<name>A0A9D1HN51_9FIRM</name>
<keyword evidence="8" id="KW-0238">DNA-binding</keyword>
<dbReference type="GO" id="GO:0005524">
    <property type="term" value="F:ATP binding"/>
    <property type="evidence" value="ECO:0007669"/>
    <property type="project" value="UniProtKB-KW"/>
</dbReference>
<dbReference type="PANTHER" id="PTHR30591">
    <property type="entry name" value="RECBCD ENZYME SUBUNIT RECC"/>
    <property type="match status" value="1"/>
</dbReference>
<evidence type="ECO:0000256" key="4">
    <source>
        <dbReference type="ARBA" id="ARBA00022801"/>
    </source>
</evidence>
<evidence type="ECO:0000259" key="10">
    <source>
        <dbReference type="Pfam" id="PF12705"/>
    </source>
</evidence>
<dbReference type="InterPro" id="IPR038726">
    <property type="entry name" value="PDDEXK_AddAB-type"/>
</dbReference>
<dbReference type="EMBL" id="DVMJ01000012">
    <property type="protein sequence ID" value="HIU12787.1"/>
    <property type="molecule type" value="Genomic_DNA"/>
</dbReference>
<proteinExistence type="predicted"/>
<keyword evidence="4" id="KW-0378">Hydrolase</keyword>
<evidence type="ECO:0000256" key="1">
    <source>
        <dbReference type="ARBA" id="ARBA00022722"/>
    </source>
</evidence>
<dbReference type="GO" id="GO:0004386">
    <property type="term" value="F:helicase activity"/>
    <property type="evidence" value="ECO:0007669"/>
    <property type="project" value="UniProtKB-KW"/>
</dbReference>
<dbReference type="Gene3D" id="3.90.320.10">
    <property type="match status" value="1"/>
</dbReference>
<keyword evidence="3" id="KW-0227">DNA damage</keyword>
<reference evidence="11" key="2">
    <citation type="journal article" date="2021" name="PeerJ">
        <title>Extensive microbial diversity within the chicken gut microbiome revealed by metagenomics and culture.</title>
        <authorList>
            <person name="Gilroy R."/>
            <person name="Ravi A."/>
            <person name="Getino M."/>
            <person name="Pursley I."/>
            <person name="Horton D.L."/>
            <person name="Alikhan N.F."/>
            <person name="Baker D."/>
            <person name="Gharbi K."/>
            <person name="Hall N."/>
            <person name="Watson M."/>
            <person name="Adriaenssens E.M."/>
            <person name="Foster-Nyarko E."/>
            <person name="Jarju S."/>
            <person name="Secka A."/>
            <person name="Antonio M."/>
            <person name="Oren A."/>
            <person name="Chaudhuri R.R."/>
            <person name="La Ragione R."/>
            <person name="Hildebrand F."/>
            <person name="Pallen M.J."/>
        </authorList>
    </citation>
    <scope>NUCLEOTIDE SEQUENCE</scope>
    <source>
        <strain evidence="11">CHK195-11698</strain>
    </source>
</reference>
<dbReference type="PANTHER" id="PTHR30591:SF1">
    <property type="entry name" value="RECBCD ENZYME SUBUNIT RECC"/>
    <property type="match status" value="1"/>
</dbReference>
<dbReference type="GO" id="GO:0004527">
    <property type="term" value="F:exonuclease activity"/>
    <property type="evidence" value="ECO:0007669"/>
    <property type="project" value="UniProtKB-KW"/>
</dbReference>
<keyword evidence="2" id="KW-0547">Nucleotide-binding</keyword>
<comment type="caution">
    <text evidence="11">The sequence shown here is derived from an EMBL/GenBank/DDBJ whole genome shotgun (WGS) entry which is preliminary data.</text>
</comment>
<gene>
    <name evidence="11" type="ORF">IAD15_01780</name>
</gene>
<dbReference type="InterPro" id="IPR027417">
    <property type="entry name" value="P-loop_NTPase"/>
</dbReference>